<evidence type="ECO:0000313" key="2">
    <source>
        <dbReference type="Proteomes" id="UP000029665"/>
    </source>
</evidence>
<dbReference type="EMBL" id="CCBP010000003">
    <property type="protein sequence ID" value="CDO68120.1"/>
    <property type="molecule type" value="Genomic_DNA"/>
</dbReference>
<dbReference type="AlphaFoldDB" id="A0A060S1F3"/>
<organism evidence="1 2">
    <name type="scientific">Pycnoporus cinnabarinus</name>
    <name type="common">Cinnabar-red polypore</name>
    <name type="synonym">Trametes cinnabarina</name>
    <dbReference type="NCBI Taxonomy" id="5643"/>
    <lineage>
        <taxon>Eukaryota</taxon>
        <taxon>Fungi</taxon>
        <taxon>Dikarya</taxon>
        <taxon>Basidiomycota</taxon>
        <taxon>Agaricomycotina</taxon>
        <taxon>Agaricomycetes</taxon>
        <taxon>Polyporales</taxon>
        <taxon>Polyporaceae</taxon>
        <taxon>Trametes</taxon>
    </lineage>
</organism>
<protein>
    <submittedName>
        <fullName evidence="1">Uncharacterized protein</fullName>
    </submittedName>
</protein>
<keyword evidence="2" id="KW-1185">Reference proteome</keyword>
<dbReference type="Proteomes" id="UP000029665">
    <property type="component" value="Unassembled WGS sequence"/>
</dbReference>
<dbReference type="HOGENOM" id="CLU_850304_0_0_1"/>
<comment type="caution">
    <text evidence="1">The sequence shown here is derived from an EMBL/GenBank/DDBJ whole genome shotgun (WGS) entry which is preliminary data.</text>
</comment>
<dbReference type="OrthoDB" id="2747820at2759"/>
<evidence type="ECO:0000313" key="1">
    <source>
        <dbReference type="EMBL" id="CDO68120.1"/>
    </source>
</evidence>
<sequence length="327" mass="36821">MTPTSSATQPQTMASLHPQTTLMYHDYFMSAQNSEPDGIYEPTLPAANETSVKLYKGLCPFCLPQVHPPEPPSTFSEDSPHNIIPVCDPHGMMLTQEEIVLCPPLRDLQELVDWEKKDWHQRLESGVHRARTVPPANALSGRLSCIYTHNTAASFTKRILGHFLIGCTELAYAPPNRISTFPQQLRYLPMYYTEKQKRGVAVRCSGSVALADVRLAKEHGERPPIFELLFKFNSRRTQRVNPFATLVRALAALGDAFLPPALFCAEEVTEGEEKKIVSLPVENPITSYRKLLRELRDLYSRTDADLELEAQRCKMSVGNTELRPSEV</sequence>
<gene>
    <name evidence="1" type="ORF">BN946_scf185044.g28</name>
</gene>
<name>A0A060S1F3_PYCCI</name>
<accession>A0A060S1F3</accession>
<dbReference type="OMA" id="IVWALEM"/>
<proteinExistence type="predicted"/>
<reference evidence="1" key="1">
    <citation type="submission" date="2014-01" db="EMBL/GenBank/DDBJ databases">
        <title>The genome of the white-rot fungus Pycnoporus cinnabarinus: a basidiomycete model with a versatile arsenal for lignocellulosic biomass breakdown.</title>
        <authorList>
            <person name="Levasseur A."/>
            <person name="Lomascolo A."/>
            <person name="Ruiz-Duenas F.J."/>
            <person name="Uzan E."/>
            <person name="Piumi F."/>
            <person name="Kues U."/>
            <person name="Ram A.F.J."/>
            <person name="Murat C."/>
            <person name="Haon M."/>
            <person name="Benoit I."/>
            <person name="Arfi Y."/>
            <person name="Chevret D."/>
            <person name="Drula E."/>
            <person name="Kwon M.J."/>
            <person name="Gouret P."/>
            <person name="Lesage-Meessen L."/>
            <person name="Lombard V."/>
            <person name="Mariette J."/>
            <person name="Noirot C."/>
            <person name="Park J."/>
            <person name="Patyshakuliyeva A."/>
            <person name="Wieneger R.A.B."/>
            <person name="Wosten H.A.B."/>
            <person name="Martin F."/>
            <person name="Coutinho P.M."/>
            <person name="de Vries R."/>
            <person name="Martinez A.T."/>
            <person name="Klopp C."/>
            <person name="Pontarotti P."/>
            <person name="Henrissat B."/>
            <person name="Record E."/>
        </authorList>
    </citation>
    <scope>NUCLEOTIDE SEQUENCE [LARGE SCALE GENOMIC DNA]</scope>
    <source>
        <strain evidence="1">BRFM137</strain>
    </source>
</reference>